<reference evidence="5" key="1">
    <citation type="journal article" date="2018" name="Genome Announc.">
        <title>Draft Genome Sequence of Mycobacterium montefiorense Isolated from Japanese Black Salamander (Hynobius nigrescens).</title>
        <authorList>
            <person name="Fukano H."/>
            <person name="Yoshida M."/>
            <person name="Shimizu A."/>
            <person name="Iwao H."/>
            <person name="Katayama Y."/>
            <person name="Omatsu T."/>
            <person name="Mizutani T."/>
            <person name="Kurata O."/>
            <person name="Wada S."/>
            <person name="Hoshino Y."/>
        </authorList>
    </citation>
    <scope>NUCLEOTIDE SEQUENCE</scope>
    <source>
        <strain evidence="5">BS</strain>
    </source>
</reference>
<feature type="domain" description="FAD-binding" evidence="4">
    <location>
        <begin position="8"/>
        <end position="322"/>
    </location>
</feature>
<evidence type="ECO:0000313" key="6">
    <source>
        <dbReference type="EMBL" id="GKU72803.1"/>
    </source>
</evidence>
<proteinExistence type="predicted"/>
<dbReference type="GO" id="GO:0016491">
    <property type="term" value="F:oxidoreductase activity"/>
    <property type="evidence" value="ECO:0007669"/>
    <property type="project" value="UniProtKB-KW"/>
</dbReference>
<sequence length="420" mass="45818">MSDDDTFLIVGAGPAGMLLAGLLGSAGLRVVVLEKAKGFSRTFRGESISPDSVGILAKLGVLDYVPEDRIRSVRGTTITDGGSRVLSVDFDRLLPGLELPAEIPQDSLLAAMQASAEQYGTVDVRFGAKVVGLERASGRVCGVRYHSGGQEHTLASCLVIGADGRYSAMRDLAGFSYEKQVLARDFLWMKVSAPNSWDSDRYHVRITRSDHLVCIPTVPDMVRLGVNIPKGGLRDVRDRGFASFIDRIASAVPELEEVLRTEVTGWKDTSMLDIFTTVSAEWTQPGLVLIGDAAHAMTPILAQGVNNAVVDALVLADQVRLVDTDSKAELDAATRRFADLRRPDVTASRAVQLRQERLFELSGMGALLRRLLYRVVDLVPPLQRRIWRPVYYGLQDPSNPASKALERCRKRASSTADEPS</sequence>
<dbReference type="AlphaFoldDB" id="A0AA37UWM2"/>
<keyword evidence="7" id="KW-1185">Reference proteome</keyword>
<dbReference type="PRINTS" id="PR00420">
    <property type="entry name" value="RNGMNOXGNASE"/>
</dbReference>
<dbReference type="Proteomes" id="UP000245060">
    <property type="component" value="Unassembled WGS sequence"/>
</dbReference>
<dbReference type="Proteomes" id="UP001139505">
    <property type="component" value="Unassembled WGS sequence"/>
</dbReference>
<reference evidence="6" key="3">
    <citation type="journal article" date="2022" name="Microbiol. Resour. Announc.">
        <title>Draft Genome Sequences of Eight Mycobacterium montefiorense Strains Isolated from Salamanders in Captivity.</title>
        <authorList>
            <person name="Komine T."/>
            <person name="Ihara H."/>
            <person name="Fukano H."/>
            <person name="Hoshino Y."/>
            <person name="Kurata O."/>
            <person name="Wada S."/>
        </authorList>
    </citation>
    <scope>NUCLEOTIDE SEQUENCE</scope>
    <source>
        <strain evidence="6">NJB18185</strain>
    </source>
</reference>
<evidence type="ECO:0000313" key="7">
    <source>
        <dbReference type="Proteomes" id="UP000245060"/>
    </source>
</evidence>
<dbReference type="EMBL" id="BQYH01000016">
    <property type="protein sequence ID" value="GKU72803.1"/>
    <property type="molecule type" value="Genomic_DNA"/>
</dbReference>
<evidence type="ECO:0000259" key="4">
    <source>
        <dbReference type="Pfam" id="PF01494"/>
    </source>
</evidence>
<organism evidence="6 8">
    <name type="scientific">Mycobacterium montefiorense</name>
    <dbReference type="NCBI Taxonomy" id="154654"/>
    <lineage>
        <taxon>Bacteria</taxon>
        <taxon>Bacillati</taxon>
        <taxon>Actinomycetota</taxon>
        <taxon>Actinomycetes</taxon>
        <taxon>Mycobacteriales</taxon>
        <taxon>Mycobacteriaceae</taxon>
        <taxon>Mycobacterium</taxon>
        <taxon>Mycobacterium simiae complex</taxon>
    </lineage>
</organism>
<keyword evidence="3" id="KW-1133">Transmembrane helix</keyword>
<dbReference type="SUPFAM" id="SSF51905">
    <property type="entry name" value="FAD/NAD(P)-binding domain"/>
    <property type="match status" value="1"/>
</dbReference>
<dbReference type="EMBL" id="BFCH01000002">
    <property type="protein sequence ID" value="GBG35995.1"/>
    <property type="molecule type" value="Genomic_DNA"/>
</dbReference>
<dbReference type="GO" id="GO:0071949">
    <property type="term" value="F:FAD binding"/>
    <property type="evidence" value="ECO:0007669"/>
    <property type="project" value="InterPro"/>
</dbReference>
<dbReference type="InterPro" id="IPR002938">
    <property type="entry name" value="FAD-bd"/>
</dbReference>
<dbReference type="PANTHER" id="PTHR43476">
    <property type="entry name" value="3-(3-HYDROXY-PHENYL)PROPIONATE/3-HYDROXYCINNAMIC ACID HYDROXYLASE"/>
    <property type="match status" value="1"/>
</dbReference>
<keyword evidence="3" id="KW-0812">Transmembrane</keyword>
<accession>A0AA37UWM2</accession>
<dbReference type="RefSeq" id="WP_108920234.1">
    <property type="nucleotide sequence ID" value="NZ_BFCH01000002.1"/>
</dbReference>
<evidence type="ECO:0000256" key="3">
    <source>
        <dbReference type="SAM" id="Phobius"/>
    </source>
</evidence>
<evidence type="ECO:0000313" key="8">
    <source>
        <dbReference type="Proteomes" id="UP001139505"/>
    </source>
</evidence>
<keyword evidence="3" id="KW-0472">Membrane</keyword>
<feature type="transmembrane region" description="Helical" evidence="3">
    <location>
        <begin position="6"/>
        <end position="32"/>
    </location>
</feature>
<dbReference type="Gene3D" id="3.50.50.60">
    <property type="entry name" value="FAD/NAD(P)-binding domain"/>
    <property type="match status" value="2"/>
</dbReference>
<name>A0AA37UWM2_9MYCO</name>
<dbReference type="PANTHER" id="PTHR43476:SF5">
    <property type="entry name" value="FAD-DEPENDENT MONOOXYGENASE"/>
    <property type="match status" value="1"/>
</dbReference>
<reference evidence="6" key="4">
    <citation type="submission" date="2022-04" db="EMBL/GenBank/DDBJ databases">
        <authorList>
            <person name="Komine T."/>
            <person name="Fukano H."/>
            <person name="Wada S."/>
        </authorList>
    </citation>
    <scope>NUCLEOTIDE SEQUENCE</scope>
    <source>
        <strain evidence="6">NJB18185</strain>
    </source>
</reference>
<protein>
    <recommendedName>
        <fullName evidence="4">FAD-binding domain-containing protein</fullName>
    </recommendedName>
</protein>
<dbReference type="Pfam" id="PF01494">
    <property type="entry name" value="FAD_binding_3"/>
    <property type="match status" value="1"/>
</dbReference>
<evidence type="ECO:0000256" key="2">
    <source>
        <dbReference type="SAM" id="MobiDB-lite"/>
    </source>
</evidence>
<comment type="caution">
    <text evidence="6">The sequence shown here is derived from an EMBL/GenBank/DDBJ whole genome shotgun (WGS) entry which is preliminary data.</text>
</comment>
<reference evidence="7" key="2">
    <citation type="submission" date="2018-04" db="EMBL/GenBank/DDBJ databases">
        <title>Draft genome sequence of Mycobacterium montefiorense isolated from Japanese black salamander.</title>
        <authorList>
            <person name="Fukano H."/>
            <person name="Yoshida M."/>
            <person name="Shimizu A."/>
            <person name="Iwao H."/>
            <person name="Kurata O."/>
            <person name="Katayama Y."/>
            <person name="Omatsu T."/>
            <person name="Mizutani T."/>
            <person name="Wada S."/>
            <person name="Hoshino Y."/>
        </authorList>
    </citation>
    <scope>NUCLEOTIDE SEQUENCE [LARGE SCALE GENOMIC DNA]</scope>
    <source>
        <strain evidence="7">BS</strain>
    </source>
</reference>
<dbReference type="InterPro" id="IPR036188">
    <property type="entry name" value="FAD/NAD-bd_sf"/>
</dbReference>
<gene>
    <name evidence="5" type="ORF">MmonteBS_03670</name>
    <name evidence="6" type="ORF">NJB18185_25750</name>
</gene>
<dbReference type="InterPro" id="IPR050631">
    <property type="entry name" value="PheA/TfdB_FAD_monoxygenase"/>
</dbReference>
<evidence type="ECO:0000256" key="1">
    <source>
        <dbReference type="ARBA" id="ARBA00023002"/>
    </source>
</evidence>
<feature type="region of interest" description="Disordered" evidence="2">
    <location>
        <begin position="399"/>
        <end position="420"/>
    </location>
</feature>
<evidence type="ECO:0000313" key="5">
    <source>
        <dbReference type="EMBL" id="GBG35995.1"/>
    </source>
</evidence>
<keyword evidence="1" id="KW-0560">Oxidoreductase</keyword>